<dbReference type="PROSITE" id="PS01035">
    <property type="entry name" value="PTS_EIIB_TYPE_1_CYS"/>
    <property type="match status" value="1"/>
</dbReference>
<dbReference type="InterPro" id="IPR001127">
    <property type="entry name" value="PTS_EIIA_1_perm"/>
</dbReference>
<keyword evidence="5" id="KW-0808">Transferase</keyword>
<feature type="transmembrane region" description="Helical" evidence="18">
    <location>
        <begin position="386"/>
        <end position="412"/>
    </location>
</feature>
<dbReference type="GO" id="GO:0009401">
    <property type="term" value="P:phosphoenolpyruvate-dependent sugar phosphotransferase system"/>
    <property type="evidence" value="ECO:0007669"/>
    <property type="project" value="UniProtKB-KW"/>
</dbReference>
<dbReference type="CDD" id="cd00212">
    <property type="entry name" value="PTS_IIB_glc"/>
    <property type="match status" value="1"/>
</dbReference>
<dbReference type="Proteomes" id="UP000195798">
    <property type="component" value="Chromosome"/>
</dbReference>
<keyword evidence="3" id="KW-1003">Cell membrane</keyword>
<keyword evidence="10 18" id="KW-0472">Membrane</keyword>
<evidence type="ECO:0000256" key="4">
    <source>
        <dbReference type="ARBA" id="ARBA00022597"/>
    </source>
</evidence>
<evidence type="ECO:0000256" key="11">
    <source>
        <dbReference type="ARBA" id="ARBA00044053"/>
    </source>
</evidence>
<evidence type="ECO:0000256" key="5">
    <source>
        <dbReference type="ARBA" id="ARBA00022679"/>
    </source>
</evidence>
<dbReference type="OrthoDB" id="9769191at2"/>
<comment type="catalytic activity">
    <reaction evidence="13">
        <text>N(pros)-phospho-L-histidyl-[protein](out) + sucrose = sucrose 6(G)-phosphate(in) + L-histidyl-[protein]</text>
        <dbReference type="Rhea" id="RHEA:49236"/>
        <dbReference type="Rhea" id="RHEA-COMP:9745"/>
        <dbReference type="Rhea" id="RHEA-COMP:9746"/>
        <dbReference type="ChEBI" id="CHEBI:17992"/>
        <dbReference type="ChEBI" id="CHEBI:29979"/>
        <dbReference type="ChEBI" id="CHEBI:64837"/>
        <dbReference type="ChEBI" id="CHEBI:91002"/>
        <dbReference type="EC" id="2.7.1.211"/>
    </reaction>
</comment>
<feature type="transmembrane region" description="Helical" evidence="18">
    <location>
        <begin position="424"/>
        <end position="446"/>
    </location>
</feature>
<dbReference type="InterPro" id="IPR036878">
    <property type="entry name" value="Glu_permease_IIB"/>
</dbReference>
<dbReference type="GO" id="GO:0090589">
    <property type="term" value="F:protein-phosphocysteine-trehalose phosphotransferase system transporter activity"/>
    <property type="evidence" value="ECO:0007669"/>
    <property type="project" value="TreeGrafter"/>
</dbReference>
<dbReference type="GO" id="GO:0005886">
    <property type="term" value="C:plasma membrane"/>
    <property type="evidence" value="ECO:0007669"/>
    <property type="project" value="UniProtKB-SubCell"/>
</dbReference>
<keyword evidence="9 18" id="KW-1133">Transmembrane helix</keyword>
<evidence type="ECO:0000256" key="14">
    <source>
        <dbReference type="ARBA" id="ARBA00074554"/>
    </source>
</evidence>
<sequence>MSYEKMNKQIIAAVGGEDNIQSVVHCATRLRFVLKDESKADDAAAARIPGVLQVVKKAGQYQLVIGSTVEDVYNDLVKMINIENDDNYKSTPKEKKNIFDTVISVITGSIAPAIPLLAGAGMGKVLLLILTISGLLSDKSQTYQILNLIFDTGYFFMPAFIGFSAAKVFNTDQYLGAFMGLVTEHPIWTAMVAAKKPVEFLGMPVQLIKYSSTLITAIISVWIMSYIYKYVKKYTPNMVKIFMVPMLTMLITAPLIFLVIGPISNMISEGIGFISMWLFHNAGIVAIPILAAAYPWLVSIGIHKALSPISIQLVATQGFDPIIRVVALCSNMSQAAASLAVGMKSKNKELKSLALSSSATAYLGGITEPALFGVNLPLKKPMYGAMIGGAIAGVVASFMKIKAFIYVTPAFLSLPMWVSKTENFVIQAIIVIIVASVATFIATWVIGFDDPVDEKSEKNKQKEKFEQTHEKHDLKSPVKGTVEPLSEVNDETFASGVMGKGIAIVPSEGKIYAPDDGVVTATFDTGHAIGLHLDNDADVLIHIGIDTVQMNGDGFKQLVKKGDHVKAGQELVDFDIDKIKKAGYDPTVMMIVLNSKDFLEVLPVVNKKDEKKDVTTSSNVIVLA</sequence>
<dbReference type="InterPro" id="IPR003352">
    <property type="entry name" value="PTS_EIIC"/>
</dbReference>
<dbReference type="EMBL" id="CP021427">
    <property type="protein sequence ID" value="ART98417.1"/>
    <property type="molecule type" value="Genomic_DNA"/>
</dbReference>
<keyword evidence="6" id="KW-0598">Phosphotransferase system</keyword>
<comment type="subcellular location">
    <subcellularLocation>
        <location evidence="1">Cell membrane</location>
        <topology evidence="1">Multi-pass membrane protein</topology>
    </subcellularLocation>
</comment>
<evidence type="ECO:0000256" key="13">
    <source>
        <dbReference type="ARBA" id="ARBA00048931"/>
    </source>
</evidence>
<evidence type="ECO:0000256" key="18">
    <source>
        <dbReference type="SAM" id="Phobius"/>
    </source>
</evidence>
<feature type="domain" description="PTS EIIB type-1" evidence="20">
    <location>
        <begin position="4"/>
        <end position="86"/>
    </location>
</feature>
<feature type="domain" description="PTS EIIA type-1" evidence="19">
    <location>
        <begin position="490"/>
        <end position="594"/>
    </location>
</feature>
<evidence type="ECO:0000256" key="7">
    <source>
        <dbReference type="ARBA" id="ARBA00022692"/>
    </source>
</evidence>
<dbReference type="Pfam" id="PF02378">
    <property type="entry name" value="PTS_EIIC"/>
    <property type="match status" value="1"/>
</dbReference>
<evidence type="ECO:0000256" key="17">
    <source>
        <dbReference type="SAM" id="MobiDB-lite"/>
    </source>
</evidence>
<dbReference type="Gene3D" id="2.70.70.10">
    <property type="entry name" value="Glucose Permease (Domain IIA)"/>
    <property type="match status" value="1"/>
</dbReference>
<feature type="active site" description="Phosphocysteine intermediate; for EIIB activity" evidence="16">
    <location>
        <position position="26"/>
    </location>
</feature>
<feature type="region of interest" description="Disordered" evidence="17">
    <location>
        <begin position="457"/>
        <end position="477"/>
    </location>
</feature>
<evidence type="ECO:0000256" key="8">
    <source>
        <dbReference type="ARBA" id="ARBA00022777"/>
    </source>
</evidence>
<dbReference type="FunFam" id="3.30.1360.60:FF:000001">
    <property type="entry name" value="PTS system glucose-specific IIBC component PtsG"/>
    <property type="match status" value="1"/>
</dbReference>
<evidence type="ECO:0000256" key="3">
    <source>
        <dbReference type="ARBA" id="ARBA00022475"/>
    </source>
</evidence>
<dbReference type="PROSITE" id="PS51098">
    <property type="entry name" value="PTS_EIIB_TYPE_1"/>
    <property type="match status" value="1"/>
</dbReference>
<feature type="transmembrane region" description="Helical" evidence="18">
    <location>
        <begin position="276"/>
        <end position="297"/>
    </location>
</feature>
<evidence type="ECO:0000256" key="6">
    <source>
        <dbReference type="ARBA" id="ARBA00022683"/>
    </source>
</evidence>
<evidence type="ECO:0000313" key="25">
    <source>
        <dbReference type="Proteomes" id="UP000316012"/>
    </source>
</evidence>
<feature type="transmembrane region" description="Helical" evidence="18">
    <location>
        <begin position="97"/>
        <end position="114"/>
    </location>
</feature>
<dbReference type="NCBIfam" id="TIGR00830">
    <property type="entry name" value="PTBA"/>
    <property type="match status" value="1"/>
</dbReference>
<dbReference type="PANTHER" id="PTHR30175:SF1">
    <property type="entry name" value="PTS SYSTEM ARBUTIN-, CELLOBIOSE-, AND SALICIN-SPECIFIC EIIBC COMPONENT-RELATED"/>
    <property type="match status" value="1"/>
</dbReference>
<dbReference type="InterPro" id="IPR050558">
    <property type="entry name" value="PTS_Sugar-Specific_Components"/>
</dbReference>
<feature type="transmembrane region" description="Helical" evidence="18">
    <location>
        <begin position="353"/>
        <end position="374"/>
    </location>
</feature>
<dbReference type="Pfam" id="PF00367">
    <property type="entry name" value="PTS_EIIB"/>
    <property type="match status" value="1"/>
</dbReference>
<organism evidence="22 24">
    <name type="scientific">Lactobacillus gasseri</name>
    <dbReference type="NCBI Taxonomy" id="1596"/>
    <lineage>
        <taxon>Bacteria</taxon>
        <taxon>Bacillati</taxon>
        <taxon>Bacillota</taxon>
        <taxon>Bacilli</taxon>
        <taxon>Lactobacillales</taxon>
        <taxon>Lactobacillaceae</taxon>
        <taxon>Lactobacillus</taxon>
    </lineage>
</organism>
<accession>A0A1V3Y0E7</accession>
<feature type="transmembrane region" description="Helical" evidence="18">
    <location>
        <begin position="207"/>
        <end position="229"/>
    </location>
</feature>
<proteinExistence type="predicted"/>
<feature type="domain" description="PTS EIIC type-1" evidence="21">
    <location>
        <begin position="104"/>
        <end position="462"/>
    </location>
</feature>
<evidence type="ECO:0000256" key="1">
    <source>
        <dbReference type="ARBA" id="ARBA00004651"/>
    </source>
</evidence>
<evidence type="ECO:0000313" key="23">
    <source>
        <dbReference type="EMBL" id="TQW16023.1"/>
    </source>
</evidence>
<evidence type="ECO:0000256" key="2">
    <source>
        <dbReference type="ARBA" id="ARBA00022448"/>
    </source>
</evidence>
<feature type="transmembrane region" description="Helical" evidence="18">
    <location>
        <begin position="148"/>
        <end position="169"/>
    </location>
</feature>
<keyword evidence="25" id="KW-1185">Reference proteome</keyword>
<dbReference type="GO" id="GO:0008982">
    <property type="term" value="F:protein-N(PI)-phosphohistidine-sugar phosphotransferase activity"/>
    <property type="evidence" value="ECO:0007669"/>
    <property type="project" value="InterPro"/>
</dbReference>
<dbReference type="InterPro" id="IPR011055">
    <property type="entry name" value="Dup_hybrid_motif"/>
</dbReference>
<dbReference type="InterPro" id="IPR013013">
    <property type="entry name" value="PTS_EIIC_1"/>
</dbReference>
<keyword evidence="8" id="KW-0418">Kinase</keyword>
<protein>
    <recommendedName>
        <fullName evidence="14">PTS system sucrose-specific EIIBCA component</fullName>
        <ecNumber evidence="11">2.7.1.211</ecNumber>
    </recommendedName>
    <alternativeName>
        <fullName evidence="15">EIIBCA-Scr</fullName>
    </alternativeName>
</protein>
<comment type="function">
    <text evidence="12">The phosphoenolpyruvate-dependent sugar phosphotransferase system (sugar PTS), a major carbohydrate active transport system, catalyzes the phosphorylation of incoming sugar substrates concomitantly with their translocation across the cell membrane. This system is involved in sucrose transport.</text>
</comment>
<dbReference type="Pfam" id="PF00358">
    <property type="entry name" value="PTS_EIIA_1"/>
    <property type="match status" value="1"/>
</dbReference>
<feature type="transmembrane region" description="Helical" evidence="18">
    <location>
        <begin position="241"/>
        <end position="264"/>
    </location>
</feature>
<dbReference type="EC" id="2.7.1.211" evidence="11"/>
<evidence type="ECO:0000256" key="12">
    <source>
        <dbReference type="ARBA" id="ARBA00045139"/>
    </source>
</evidence>
<dbReference type="PANTHER" id="PTHR30175">
    <property type="entry name" value="PHOSPHOTRANSFERASE SYSTEM TRANSPORT PROTEIN"/>
    <property type="match status" value="1"/>
</dbReference>
<keyword evidence="7 18" id="KW-0812">Transmembrane</keyword>
<dbReference type="EMBL" id="SRMD01000037">
    <property type="protein sequence ID" value="TQW16023.1"/>
    <property type="molecule type" value="Genomic_DNA"/>
</dbReference>
<dbReference type="GO" id="GO:0016301">
    <property type="term" value="F:kinase activity"/>
    <property type="evidence" value="ECO:0007669"/>
    <property type="project" value="UniProtKB-KW"/>
</dbReference>
<dbReference type="InterPro" id="IPR001996">
    <property type="entry name" value="PTS_IIB_1"/>
</dbReference>
<gene>
    <name evidence="23" type="primary">bglF_2</name>
    <name evidence="22" type="ORF">CCE30_05535</name>
    <name evidence="23" type="ORF">FIPPAONL_00272</name>
</gene>
<dbReference type="PROSITE" id="PS51093">
    <property type="entry name" value="PTS_EIIA_TYPE_1"/>
    <property type="match status" value="1"/>
</dbReference>
<evidence type="ECO:0000256" key="15">
    <source>
        <dbReference type="ARBA" id="ARBA00081008"/>
    </source>
</evidence>
<dbReference type="InterPro" id="IPR018113">
    <property type="entry name" value="PTrfase_EIIB_Cys"/>
</dbReference>
<feature type="compositionally biased region" description="Basic and acidic residues" evidence="17">
    <location>
        <begin position="457"/>
        <end position="476"/>
    </location>
</feature>
<dbReference type="AlphaFoldDB" id="A0A1V3Y0E7"/>
<dbReference type="NCBIfam" id="TIGR01995">
    <property type="entry name" value="PTS-II-ABC-beta"/>
    <property type="match status" value="1"/>
</dbReference>
<evidence type="ECO:0000259" key="21">
    <source>
        <dbReference type="PROSITE" id="PS51103"/>
    </source>
</evidence>
<dbReference type="SUPFAM" id="SSF51261">
    <property type="entry name" value="Duplicated hybrid motif"/>
    <property type="match status" value="1"/>
</dbReference>
<name>A0A1V3Y0E7_LACGS</name>
<dbReference type="Proteomes" id="UP000316012">
    <property type="component" value="Unassembled WGS sequence"/>
</dbReference>
<dbReference type="Gene3D" id="3.30.1360.60">
    <property type="entry name" value="Glucose permease domain IIB"/>
    <property type="match status" value="1"/>
</dbReference>
<evidence type="ECO:0000256" key="16">
    <source>
        <dbReference type="PROSITE-ProRule" id="PRU00421"/>
    </source>
</evidence>
<dbReference type="RefSeq" id="WP_003649930.1">
    <property type="nucleotide sequence ID" value="NZ_CP021427.1"/>
</dbReference>
<evidence type="ECO:0000313" key="24">
    <source>
        <dbReference type="Proteomes" id="UP000195798"/>
    </source>
</evidence>
<dbReference type="FunFam" id="2.70.70.10:FF:000001">
    <property type="entry name" value="PTS system glucose-specific IIA component"/>
    <property type="match status" value="1"/>
</dbReference>
<evidence type="ECO:0000313" key="22">
    <source>
        <dbReference type="EMBL" id="ART98417.1"/>
    </source>
</evidence>
<evidence type="ECO:0000259" key="19">
    <source>
        <dbReference type="PROSITE" id="PS51093"/>
    </source>
</evidence>
<evidence type="ECO:0000256" key="10">
    <source>
        <dbReference type="ARBA" id="ARBA00023136"/>
    </source>
</evidence>
<evidence type="ECO:0000256" key="9">
    <source>
        <dbReference type="ARBA" id="ARBA00022989"/>
    </source>
</evidence>
<dbReference type="PROSITE" id="PS51103">
    <property type="entry name" value="PTS_EIIC_TYPE_1"/>
    <property type="match status" value="1"/>
</dbReference>
<dbReference type="SUPFAM" id="SSF55604">
    <property type="entry name" value="Glucose permease domain IIB"/>
    <property type="match status" value="1"/>
</dbReference>
<dbReference type="GO" id="GO:0015771">
    <property type="term" value="P:trehalose transport"/>
    <property type="evidence" value="ECO:0007669"/>
    <property type="project" value="TreeGrafter"/>
</dbReference>
<evidence type="ECO:0000259" key="20">
    <source>
        <dbReference type="PROSITE" id="PS51098"/>
    </source>
</evidence>
<dbReference type="InterPro" id="IPR011297">
    <property type="entry name" value="PTS_IIABC_b_glu"/>
</dbReference>
<reference evidence="23 25" key="2">
    <citation type="submission" date="2019-04" db="EMBL/GenBank/DDBJ databases">
        <title>Lactobacillus gasseri 7171 assembly.</title>
        <authorList>
            <person name="Joris B.R."/>
            <person name="Giguere D."/>
        </authorList>
    </citation>
    <scope>NUCLEOTIDE SEQUENCE [LARGE SCALE GENOMIC DNA]</scope>
    <source>
        <strain evidence="23 25">7171</strain>
    </source>
</reference>
<keyword evidence="4" id="KW-0762">Sugar transport</keyword>
<keyword evidence="2" id="KW-0813">Transport</keyword>
<reference evidence="22 24" key="1">
    <citation type="submission" date="2017-05" db="EMBL/GenBank/DDBJ databases">
        <authorList>
            <person name="Oh N.-S."/>
        </authorList>
    </citation>
    <scope>NUCLEOTIDE SEQUENCE [LARGE SCALE GENOMIC DNA]</scope>
    <source>
        <strain evidence="22 24">4M13</strain>
    </source>
</reference>